<reference evidence="3 4" key="1">
    <citation type="submission" date="2016-07" db="EMBL/GenBank/DDBJ databases">
        <title>Pervasive Adenine N6-methylation of Active Genes in Fungi.</title>
        <authorList>
            <consortium name="DOE Joint Genome Institute"/>
            <person name="Mondo S.J."/>
            <person name="Dannebaum R.O."/>
            <person name="Kuo R.C."/>
            <person name="Labutti K."/>
            <person name="Haridas S."/>
            <person name="Kuo A."/>
            <person name="Salamov A."/>
            <person name="Ahrendt S.R."/>
            <person name="Lipzen A."/>
            <person name="Sullivan W."/>
            <person name="Andreopoulos W.B."/>
            <person name="Clum A."/>
            <person name="Lindquist E."/>
            <person name="Daum C."/>
            <person name="Ramamoorthy G.K."/>
            <person name="Gryganskyi A."/>
            <person name="Culley D."/>
            <person name="Magnuson J.K."/>
            <person name="James T.Y."/>
            <person name="O'Malley M.A."/>
            <person name="Stajich J.E."/>
            <person name="Spatafora J.W."/>
            <person name="Visel A."/>
            <person name="Grigoriev I.V."/>
        </authorList>
    </citation>
    <scope>NUCLEOTIDE SEQUENCE [LARGE SCALE GENOMIC DNA]</scope>
    <source>
        <strain evidence="3 4">JEL800</strain>
    </source>
</reference>
<evidence type="ECO:0000313" key="4">
    <source>
        <dbReference type="Proteomes" id="UP000193642"/>
    </source>
</evidence>
<evidence type="ECO:0000256" key="1">
    <source>
        <dbReference type="SAM" id="MobiDB-lite"/>
    </source>
</evidence>
<dbReference type="InterPro" id="IPR013830">
    <property type="entry name" value="SGNH_hydro"/>
</dbReference>
<feature type="compositionally biased region" description="Basic and acidic residues" evidence="1">
    <location>
        <begin position="189"/>
        <end position="203"/>
    </location>
</feature>
<dbReference type="CDD" id="cd00229">
    <property type="entry name" value="SGNH_hydrolase"/>
    <property type="match status" value="1"/>
</dbReference>
<dbReference type="EMBL" id="MCGO01000005">
    <property type="protein sequence ID" value="ORY51303.1"/>
    <property type="molecule type" value="Genomic_DNA"/>
</dbReference>
<dbReference type="Pfam" id="PF13472">
    <property type="entry name" value="Lipase_GDSL_2"/>
    <property type="match status" value="1"/>
</dbReference>
<dbReference type="InterPro" id="IPR036514">
    <property type="entry name" value="SGNH_hydro_sf"/>
</dbReference>
<keyword evidence="4" id="KW-1185">Reference proteome</keyword>
<dbReference type="Proteomes" id="UP000193642">
    <property type="component" value="Unassembled WGS sequence"/>
</dbReference>
<proteinExistence type="predicted"/>
<protein>
    <recommendedName>
        <fullName evidence="2">SGNH hydrolase-type esterase domain-containing protein</fullName>
    </recommendedName>
</protein>
<name>A0A1Y2CW99_9FUNG</name>
<feature type="region of interest" description="Disordered" evidence="1">
    <location>
        <begin position="188"/>
        <end position="210"/>
    </location>
</feature>
<sequence length="569" mass="63606">MRELVSKKRPQVEDQAPIAEEAQVAEAVFKGKSIENGVKAPYRGKVSSIFQVEDLTAASGVRKPDANLSNGYSFRQMSSVYIFKIQYRKYFKWMNYETKWMKTPIKLHEIRERMWLSLYCELGTKCYIILPHTKPVVTGANVKVPLHKISSKESAVLVFEFGGASEANEFFETDPTAPDRRRALQITRECPEHHGQPGPDRRPTARHHPPKTIHQVRIRRVTEAQSIAALKLAHPGPASITVILNSDLRLKLAPYQLPHELLARIRVCVPVTLAQIAAIAYILASDASARQSAANPVYLNIILSARQYSMANIGGGSSAGGNEALSTVFCSTPYSTSRYGKFSHQIVVIGDEIAYGVGDTSRLGAPPGLAKHLCQKLMNEAKVKHIWEIYNQGKSRSTSRDWLPRSERKDGSDSKGYFESVFSNKKTEQAEVVIIMLGFNDARVTENPISPAESVQNITSICRVLRNLGKDVYLCTISTYGDKAVLSEAQTEGNVVRNEGILEYLNSKEVFTGARLDAQSYEFRSKEFYKDGVYLNQKAYKKLAKDFGDMILNTLVKREFDVMKSILGL</sequence>
<dbReference type="Gene3D" id="3.40.50.1110">
    <property type="entry name" value="SGNH hydrolase"/>
    <property type="match status" value="1"/>
</dbReference>
<feature type="domain" description="SGNH hydrolase-type esterase" evidence="2">
    <location>
        <begin position="348"/>
        <end position="503"/>
    </location>
</feature>
<accession>A0A1Y2CW99</accession>
<dbReference type="OrthoDB" id="57748at2759"/>
<organism evidence="3 4">
    <name type="scientific">Rhizoclosmatium globosum</name>
    <dbReference type="NCBI Taxonomy" id="329046"/>
    <lineage>
        <taxon>Eukaryota</taxon>
        <taxon>Fungi</taxon>
        <taxon>Fungi incertae sedis</taxon>
        <taxon>Chytridiomycota</taxon>
        <taxon>Chytridiomycota incertae sedis</taxon>
        <taxon>Chytridiomycetes</taxon>
        <taxon>Chytridiales</taxon>
        <taxon>Chytriomycetaceae</taxon>
        <taxon>Rhizoclosmatium</taxon>
    </lineage>
</organism>
<gene>
    <name evidence="3" type="ORF">BCR33DRAFT_780307</name>
</gene>
<comment type="caution">
    <text evidence="3">The sequence shown here is derived from an EMBL/GenBank/DDBJ whole genome shotgun (WGS) entry which is preliminary data.</text>
</comment>
<evidence type="ECO:0000259" key="2">
    <source>
        <dbReference type="Pfam" id="PF13472"/>
    </source>
</evidence>
<evidence type="ECO:0000313" key="3">
    <source>
        <dbReference type="EMBL" id="ORY51303.1"/>
    </source>
</evidence>
<dbReference type="SUPFAM" id="SSF52266">
    <property type="entry name" value="SGNH hydrolase"/>
    <property type="match status" value="1"/>
</dbReference>
<dbReference type="AlphaFoldDB" id="A0A1Y2CW99"/>